<dbReference type="RefSeq" id="WP_014120943.1">
    <property type="nucleotide sequence ID" value="NZ_AP017572.1"/>
</dbReference>
<dbReference type="GeneID" id="34514831"/>
<sequence length="91" mass="10534">MDFPDDTLSTPTIQEGHLLSGGKEDERDRGYTYAITDHPNDFSQRLTLNELKTFFENISQEKPFWSHTLPASTDHSIILLEREAGFRVLFF</sequence>
<gene>
    <name evidence="2" type="ORF">RJYHM_0841</name>
</gene>
<evidence type="ECO:0000313" key="2">
    <source>
        <dbReference type="EMBL" id="BAW83060.1"/>
    </source>
</evidence>
<protein>
    <submittedName>
        <fullName evidence="2">Uncharacterized protein</fullName>
    </submittedName>
</protein>
<dbReference type="Proteomes" id="UP000217846">
    <property type="component" value="Chromosome"/>
</dbReference>
<dbReference type="EMBL" id="AP017602">
    <property type="protein sequence ID" value="BAW83060.1"/>
    <property type="molecule type" value="Genomic_DNA"/>
</dbReference>
<name>A0AAD1FLD9_RICJA</name>
<proteinExistence type="predicted"/>
<evidence type="ECO:0000313" key="3">
    <source>
        <dbReference type="Proteomes" id="UP000217846"/>
    </source>
</evidence>
<feature type="region of interest" description="Disordered" evidence="1">
    <location>
        <begin position="1"/>
        <end position="25"/>
    </location>
</feature>
<reference evidence="2 3" key="1">
    <citation type="journal article" date="2017" name="Genome Biol. Evol.">
        <title>Extremely Low Genomic Diversity of Rickettsia japonica Distributed in Japan.</title>
        <authorList>
            <person name="Akter A."/>
            <person name="Ooka T."/>
            <person name="Gotoh Y."/>
            <person name="Yamamoto S."/>
            <person name="Fujita H."/>
            <person name="Terasoma F."/>
            <person name="Kida K."/>
            <person name="Taira M."/>
            <person name="Nakadouzono F."/>
            <person name="Gokuden M."/>
            <person name="Hirano M."/>
            <person name="Miyashiro M."/>
            <person name="Inari K."/>
            <person name="Shimazu Y."/>
            <person name="Tabara K."/>
            <person name="Toyoda A."/>
            <person name="Yoshimura D."/>
            <person name="Itoh T."/>
            <person name="Kitano T."/>
            <person name="Sato M.P."/>
            <person name="Katsura K."/>
            <person name="Mondal S.I."/>
            <person name="Ogura Y."/>
            <person name="Ando S."/>
            <person name="Hayashi T."/>
        </authorList>
    </citation>
    <scope>NUCLEOTIDE SEQUENCE [LARGE SCALE GENOMIC DNA]</scope>
    <source>
        <strain evidence="2 3">YH_M</strain>
    </source>
</reference>
<accession>A0AAD1FLD9</accession>
<organism evidence="2 3">
    <name type="scientific">Rickettsia japonica</name>
    <dbReference type="NCBI Taxonomy" id="35790"/>
    <lineage>
        <taxon>Bacteria</taxon>
        <taxon>Pseudomonadati</taxon>
        <taxon>Pseudomonadota</taxon>
        <taxon>Alphaproteobacteria</taxon>
        <taxon>Rickettsiales</taxon>
        <taxon>Rickettsiaceae</taxon>
        <taxon>Rickettsieae</taxon>
        <taxon>Rickettsia</taxon>
        <taxon>spotted fever group</taxon>
    </lineage>
</organism>
<evidence type="ECO:0000256" key="1">
    <source>
        <dbReference type="SAM" id="MobiDB-lite"/>
    </source>
</evidence>
<dbReference type="OMA" id="WIVADRH"/>
<dbReference type="AlphaFoldDB" id="A0AAD1FLD9"/>